<evidence type="ECO:0000313" key="3">
    <source>
        <dbReference type="Proteomes" id="UP000597762"/>
    </source>
</evidence>
<dbReference type="EMBL" id="CAHIKZ030005252">
    <property type="protein sequence ID" value="CAE1321607.1"/>
    <property type="molecule type" value="Genomic_DNA"/>
</dbReference>
<keyword evidence="1" id="KW-0812">Transmembrane</keyword>
<dbReference type="Proteomes" id="UP000597762">
    <property type="component" value="Unassembled WGS sequence"/>
</dbReference>
<feature type="transmembrane region" description="Helical" evidence="1">
    <location>
        <begin position="96"/>
        <end position="119"/>
    </location>
</feature>
<feature type="transmembrane region" description="Helical" evidence="1">
    <location>
        <begin position="37"/>
        <end position="58"/>
    </location>
</feature>
<keyword evidence="1" id="KW-1133">Transmembrane helix</keyword>
<reference evidence="2" key="1">
    <citation type="submission" date="2021-01" db="EMBL/GenBank/DDBJ databases">
        <authorList>
            <person name="Li R."/>
            <person name="Bekaert M."/>
        </authorList>
    </citation>
    <scope>NUCLEOTIDE SEQUENCE</scope>
    <source>
        <strain evidence="2">Farmed</strain>
    </source>
</reference>
<accession>A0A812EG38</accession>
<keyword evidence="3" id="KW-1185">Reference proteome</keyword>
<organism evidence="2 3">
    <name type="scientific">Acanthosepion pharaonis</name>
    <name type="common">Pharaoh cuttlefish</name>
    <name type="synonym">Sepia pharaonis</name>
    <dbReference type="NCBI Taxonomy" id="158019"/>
    <lineage>
        <taxon>Eukaryota</taxon>
        <taxon>Metazoa</taxon>
        <taxon>Spiralia</taxon>
        <taxon>Lophotrochozoa</taxon>
        <taxon>Mollusca</taxon>
        <taxon>Cephalopoda</taxon>
        <taxon>Coleoidea</taxon>
        <taxon>Decapodiformes</taxon>
        <taxon>Sepiida</taxon>
        <taxon>Sepiina</taxon>
        <taxon>Sepiidae</taxon>
        <taxon>Acanthosepion</taxon>
    </lineage>
</organism>
<evidence type="ECO:0000256" key="1">
    <source>
        <dbReference type="SAM" id="Phobius"/>
    </source>
</evidence>
<dbReference type="AlphaFoldDB" id="A0A812EG38"/>
<gene>
    <name evidence="2" type="ORF">SPHA_71663</name>
</gene>
<feature type="transmembrane region" description="Helical" evidence="1">
    <location>
        <begin position="131"/>
        <end position="149"/>
    </location>
</feature>
<keyword evidence="1" id="KW-0472">Membrane</keyword>
<feature type="transmembrane region" description="Helical" evidence="1">
    <location>
        <begin position="6"/>
        <end position="30"/>
    </location>
</feature>
<name>A0A812EG38_ACAPH</name>
<evidence type="ECO:0000313" key="2">
    <source>
        <dbReference type="EMBL" id="CAE1321607.1"/>
    </source>
</evidence>
<protein>
    <submittedName>
        <fullName evidence="2">Uncharacterized protein</fullName>
    </submittedName>
</protein>
<sequence>MFNCIFFLFSFTLSFQYFLLVFFFLYLFFFFDFVFTFIFSLFFLSFLFIFLFILRLSFHSLYSGLANRILLFFKDVANFHFNASFHLPPLLHTFRLIVFTSFLVYVSIQFIADILFKLYSLHCSISLRQMSLFYSLLSLNLLLPAPQLFPTQPSLPSSFTVGICRQSKVVNYRIPANWYSRADRRSPGIESTRRVSRLSLHHTAQTPGPVFFSPDPFLFRYIWRQPLKFGAHSTSIARFTDSSNLLPRSQERDTAFFPPSYCQFVIK</sequence>
<comment type="caution">
    <text evidence="2">The sequence shown here is derived from an EMBL/GenBank/DDBJ whole genome shotgun (WGS) entry which is preliminary data.</text>
</comment>
<proteinExistence type="predicted"/>